<feature type="compositionally biased region" description="Gly residues" evidence="2">
    <location>
        <begin position="264"/>
        <end position="284"/>
    </location>
</feature>
<protein>
    <recommendedName>
        <fullName evidence="5">Polymer-forming cytoskeletal protein</fullName>
    </recommendedName>
</protein>
<dbReference type="EMBL" id="WWVX01000010">
    <property type="protein sequence ID" value="MZL70723.1"/>
    <property type="molecule type" value="Genomic_DNA"/>
</dbReference>
<feature type="region of interest" description="Disordered" evidence="2">
    <location>
        <begin position="246"/>
        <end position="308"/>
    </location>
</feature>
<organism evidence="3 4">
    <name type="scientific">Bittarella massiliensis</name>
    <name type="common">ex Durand et al. 2017</name>
    <dbReference type="NCBI Taxonomy" id="1720313"/>
    <lineage>
        <taxon>Bacteria</taxon>
        <taxon>Bacillati</taxon>
        <taxon>Bacillota</taxon>
        <taxon>Clostridia</taxon>
        <taxon>Eubacteriales</taxon>
        <taxon>Oscillospiraceae</taxon>
        <taxon>Bittarella (ex Durand et al. 2017)</taxon>
    </lineage>
</organism>
<dbReference type="Proteomes" id="UP000474718">
    <property type="component" value="Unassembled WGS sequence"/>
</dbReference>
<gene>
    <name evidence="3" type="ORF">GT747_13280</name>
</gene>
<comment type="caution">
    <text evidence="3">The sequence shown here is derived from an EMBL/GenBank/DDBJ whole genome shotgun (WGS) entry which is preliminary data.</text>
</comment>
<keyword evidence="4" id="KW-1185">Reference proteome</keyword>
<reference evidence="3 4" key="1">
    <citation type="journal article" date="2019" name="Nat. Med.">
        <title>A library of human gut bacterial isolates paired with longitudinal multiomics data enables mechanistic microbiome research.</title>
        <authorList>
            <person name="Poyet M."/>
            <person name="Groussin M."/>
            <person name="Gibbons S.M."/>
            <person name="Avila-Pacheco J."/>
            <person name="Jiang X."/>
            <person name="Kearney S.M."/>
            <person name="Perrotta A.R."/>
            <person name="Berdy B."/>
            <person name="Zhao S."/>
            <person name="Lieberman T.D."/>
            <person name="Swanson P.K."/>
            <person name="Smith M."/>
            <person name="Roesemann S."/>
            <person name="Alexander J.E."/>
            <person name="Rich S.A."/>
            <person name="Livny J."/>
            <person name="Vlamakis H."/>
            <person name="Clish C."/>
            <person name="Bullock K."/>
            <person name="Deik A."/>
            <person name="Scott J."/>
            <person name="Pierce K.A."/>
            <person name="Xavier R.J."/>
            <person name="Alm E.J."/>
        </authorList>
    </citation>
    <scope>NUCLEOTIDE SEQUENCE [LARGE SCALE GENOMIC DNA]</scope>
    <source>
        <strain evidence="3 4">BIOML-A2</strain>
    </source>
</reference>
<dbReference type="PANTHER" id="PTHR35024">
    <property type="entry name" value="HYPOTHETICAL CYTOSOLIC PROTEIN"/>
    <property type="match status" value="1"/>
</dbReference>
<accession>A0ABW9WZY5</accession>
<feature type="region of interest" description="Disordered" evidence="2">
    <location>
        <begin position="1"/>
        <end position="29"/>
    </location>
</feature>
<evidence type="ECO:0000313" key="3">
    <source>
        <dbReference type="EMBL" id="MZL70723.1"/>
    </source>
</evidence>
<evidence type="ECO:0008006" key="5">
    <source>
        <dbReference type="Google" id="ProtNLM"/>
    </source>
</evidence>
<comment type="similarity">
    <text evidence="1">Belongs to the bactofilin family.</text>
</comment>
<evidence type="ECO:0000256" key="2">
    <source>
        <dbReference type="SAM" id="MobiDB-lite"/>
    </source>
</evidence>
<proteinExistence type="inferred from homology"/>
<evidence type="ECO:0000313" key="4">
    <source>
        <dbReference type="Proteomes" id="UP000474718"/>
    </source>
</evidence>
<feature type="region of interest" description="Disordered" evidence="2">
    <location>
        <begin position="149"/>
        <end position="173"/>
    </location>
</feature>
<sequence>MGKQQNNFKQAMAELLNGRNSDPAQEDIAEQPLTAAVEAERPLPPVERPQSLQVEIPAWTGRGGSVIAEEMTVEGKVYTDSPLQIRGRIKGSVAGRGSLLISGGVEGDVQCGELQLQGAKVLGNVQSSGAVRIDAQAVVSGDLAAGEFGAGGQDQGQPASRGDGRAGQFGCAHRRPAGTPALHCRGRGAAGQCRGHRWSARHCILGARRGNGDGERKAGFKISGQRALLPASDCRDGAGGAAPLHRTGGLLGGGKPPTEKRSAGFGGAGAGPGPGADGAAGWGGRRGRGDCLPNRPPRPLRRGAGLCLCPRPGKDGLSHL</sequence>
<name>A0ABW9WZY5_9FIRM</name>
<dbReference type="PANTHER" id="PTHR35024:SF4">
    <property type="entry name" value="POLYMER-FORMING CYTOSKELETAL PROTEIN"/>
    <property type="match status" value="1"/>
</dbReference>
<evidence type="ECO:0000256" key="1">
    <source>
        <dbReference type="ARBA" id="ARBA00044755"/>
    </source>
</evidence>
<dbReference type="Pfam" id="PF04519">
    <property type="entry name" value="Bactofilin"/>
    <property type="match status" value="1"/>
</dbReference>
<dbReference type="InterPro" id="IPR007607">
    <property type="entry name" value="BacA/B"/>
</dbReference>